<proteinExistence type="predicted"/>
<accession>A0A524RSV9</accession>
<sequence>MALQCPQLARAEGRVAAGGQAEIPQGLQERQWGRPVTRSSRRSSSTCPAVFTSRSAAGTAMAVQGTPAAAAAWCQWGKLPATGRASSSEPPGARASHLWRRWCSGRGSHCRAKLLATRAGARPRRRSHRRVGRGAARSSSSST</sequence>
<reference evidence="2 3" key="1">
    <citation type="journal article" date="2019" name="mSystems">
        <title>Life at home and on the roam: Genomic adaptions reflect the dual lifestyle of an intracellular, facultative symbiont.</title>
        <authorList>
            <person name="Burgsdorf I."/>
        </authorList>
    </citation>
    <scope>NUCLEOTIDE SEQUENCE [LARGE SCALE GENOMIC DNA]</scope>
    <source>
        <strain evidence="2">277cI</strain>
    </source>
</reference>
<dbReference type="AlphaFoldDB" id="A0A524RSV9"/>
<name>A0A524RSV9_9CHRO</name>
<evidence type="ECO:0000313" key="2">
    <source>
        <dbReference type="EMBL" id="TGH20879.1"/>
    </source>
</evidence>
<feature type="region of interest" description="Disordered" evidence="1">
    <location>
        <begin position="117"/>
        <end position="143"/>
    </location>
</feature>
<feature type="compositionally biased region" description="Low complexity" evidence="1">
    <location>
        <begin position="133"/>
        <end position="143"/>
    </location>
</feature>
<protein>
    <submittedName>
        <fullName evidence="2">Uncharacterized protein</fullName>
    </submittedName>
</protein>
<gene>
    <name evidence="2" type="ORF">ERJ68_06260</name>
</gene>
<comment type="caution">
    <text evidence="2">The sequence shown here is derived from an EMBL/GenBank/DDBJ whole genome shotgun (WGS) entry which is preliminary data.</text>
</comment>
<feature type="compositionally biased region" description="Basic residues" evidence="1">
    <location>
        <begin position="121"/>
        <end position="132"/>
    </location>
</feature>
<evidence type="ECO:0000256" key="1">
    <source>
        <dbReference type="SAM" id="MobiDB-lite"/>
    </source>
</evidence>
<feature type="region of interest" description="Disordered" evidence="1">
    <location>
        <begin position="13"/>
        <end position="49"/>
    </location>
</feature>
<dbReference type="Proteomes" id="UP000315454">
    <property type="component" value="Unassembled WGS sequence"/>
</dbReference>
<evidence type="ECO:0000313" key="3">
    <source>
        <dbReference type="Proteomes" id="UP000315454"/>
    </source>
</evidence>
<organism evidence="2 3">
    <name type="scientific">Aphanocapsa feldmannii 277cI</name>
    <dbReference type="NCBI Taxonomy" id="2507554"/>
    <lineage>
        <taxon>Bacteria</taxon>
        <taxon>Bacillati</taxon>
        <taxon>Cyanobacteriota</taxon>
        <taxon>Cyanophyceae</taxon>
        <taxon>Oscillatoriophycideae</taxon>
        <taxon>Chroococcales</taxon>
        <taxon>Microcystaceae</taxon>
        <taxon>Aphanocapsa</taxon>
    </lineage>
</organism>
<dbReference type="EMBL" id="SRMN01000090">
    <property type="protein sequence ID" value="TGH20879.1"/>
    <property type="molecule type" value="Genomic_DNA"/>
</dbReference>